<evidence type="ECO:0000313" key="2">
    <source>
        <dbReference type="Proteomes" id="UP000287394"/>
    </source>
</evidence>
<dbReference type="EMBL" id="AP025739">
    <property type="protein sequence ID" value="BDI34489.1"/>
    <property type="molecule type" value="Genomic_DNA"/>
</dbReference>
<dbReference type="AlphaFoldDB" id="A0A402CR51"/>
<keyword evidence="2" id="KW-1185">Reference proteome</keyword>
<dbReference type="Proteomes" id="UP000287394">
    <property type="component" value="Chromosome"/>
</dbReference>
<proteinExistence type="predicted"/>
<name>A0A402CR51_9BACT</name>
<reference evidence="1 2" key="1">
    <citation type="journal article" date="2019" name="Int. J. Syst. Evol. Microbiol.">
        <title>Capsulimonas corticalis gen. nov., sp. nov., an aerobic capsulated bacterium, of a novel bacterial order, Capsulimonadales ord. nov., of the class Armatimonadia of the phylum Armatimonadetes.</title>
        <authorList>
            <person name="Li J."/>
            <person name="Kudo C."/>
            <person name="Tonouchi A."/>
        </authorList>
    </citation>
    <scope>NUCLEOTIDE SEQUENCE [LARGE SCALE GENOMIC DNA]</scope>
    <source>
        <strain evidence="1 2">AX-7</strain>
    </source>
</reference>
<accession>A0A402CR51</accession>
<protein>
    <submittedName>
        <fullName evidence="1">Uncharacterized protein</fullName>
    </submittedName>
</protein>
<sequence length="63" mass="6987">MLAGPLRLRLAERSEIAVEMVGQSGVILRLPVPEEKKLHGTKYTRRIKKGAPVGAPPKNKLTW</sequence>
<gene>
    <name evidence="1" type="ORF">CCAX7_65400</name>
</gene>
<dbReference type="KEGG" id="ccot:CCAX7_65400"/>
<evidence type="ECO:0000313" key="1">
    <source>
        <dbReference type="EMBL" id="BDI34489.1"/>
    </source>
</evidence>
<organism evidence="1 2">
    <name type="scientific">Capsulimonas corticalis</name>
    <dbReference type="NCBI Taxonomy" id="2219043"/>
    <lineage>
        <taxon>Bacteria</taxon>
        <taxon>Bacillati</taxon>
        <taxon>Armatimonadota</taxon>
        <taxon>Armatimonadia</taxon>
        <taxon>Capsulimonadales</taxon>
        <taxon>Capsulimonadaceae</taxon>
        <taxon>Capsulimonas</taxon>
    </lineage>
</organism>